<organism evidence="1 2">
    <name type="scientific">Amycolatopsis deserti</name>
    <dbReference type="NCBI Taxonomy" id="185696"/>
    <lineage>
        <taxon>Bacteria</taxon>
        <taxon>Bacillati</taxon>
        <taxon>Actinomycetota</taxon>
        <taxon>Actinomycetes</taxon>
        <taxon>Pseudonocardiales</taxon>
        <taxon>Pseudonocardiaceae</taxon>
        <taxon>Amycolatopsis</taxon>
    </lineage>
</organism>
<protein>
    <submittedName>
        <fullName evidence="1">Uncharacterized protein</fullName>
    </submittedName>
</protein>
<name>A0ABQ3IT00_9PSEU</name>
<accession>A0ABQ3IT00</accession>
<gene>
    <name evidence="1" type="ORF">GCM10017786_21400</name>
</gene>
<reference evidence="2" key="1">
    <citation type="journal article" date="2019" name="Int. J. Syst. Evol. Microbiol.">
        <title>The Global Catalogue of Microorganisms (GCM) 10K type strain sequencing project: providing services to taxonomists for standard genome sequencing and annotation.</title>
        <authorList>
            <consortium name="The Broad Institute Genomics Platform"/>
            <consortium name="The Broad Institute Genome Sequencing Center for Infectious Disease"/>
            <person name="Wu L."/>
            <person name="Ma J."/>
        </authorList>
    </citation>
    <scope>NUCLEOTIDE SEQUENCE [LARGE SCALE GENOMIC DNA]</scope>
    <source>
        <strain evidence="2">CGMCC 4.7677</strain>
    </source>
</reference>
<evidence type="ECO:0000313" key="2">
    <source>
        <dbReference type="Proteomes" id="UP000605897"/>
    </source>
</evidence>
<keyword evidence="2" id="KW-1185">Reference proteome</keyword>
<proteinExistence type="predicted"/>
<comment type="caution">
    <text evidence="1">The sequence shown here is derived from an EMBL/GenBank/DDBJ whole genome shotgun (WGS) entry which is preliminary data.</text>
</comment>
<evidence type="ECO:0000313" key="1">
    <source>
        <dbReference type="EMBL" id="GHE89078.1"/>
    </source>
</evidence>
<dbReference type="Proteomes" id="UP000605897">
    <property type="component" value="Unassembled WGS sequence"/>
</dbReference>
<sequence>MVAVTLEELSMPVVEDRTEEETLEHVGCLERALGDLVRAGWRIDPAGG</sequence>
<dbReference type="EMBL" id="BNAU01000002">
    <property type="protein sequence ID" value="GHE89078.1"/>
    <property type="molecule type" value="Genomic_DNA"/>
</dbReference>